<dbReference type="AlphaFoldDB" id="A0A418YQD0"/>
<dbReference type="Gene3D" id="3.40.630.30">
    <property type="match status" value="1"/>
</dbReference>
<sequence length="273" mass="29220">MTDATKDQTLREMAAHRGFKLVKSRRRKVGAGDYGKYGLTDSGGKPLLGVGDDGFIASLEDIEAFLRKGAISTWKASADAMPARATPARKATTATHEKVEPALRPRAKRSTGHTQTPSKKIAARPTPEPAPLRIRAATPADAADMAALLRQLAQTAIDEHGVAHNLERISKAGGGLIVAVLEGIVGCCGWTLIPTLHHGVIGRITVLLVDGAHRRRGIATAMLDAATTVLREAGCTRIEAMSDIEIKNAHNFFRASKFEQTSYRFARAIDAEA</sequence>
<dbReference type="InterPro" id="IPR000182">
    <property type="entry name" value="GNAT_dom"/>
</dbReference>
<dbReference type="RefSeq" id="WP_119748085.1">
    <property type="nucleotide sequence ID" value="NZ_QVRA01000014.1"/>
</dbReference>
<dbReference type="InterPro" id="IPR016181">
    <property type="entry name" value="Acyl_CoA_acyltransferase"/>
</dbReference>
<comment type="caution">
    <text evidence="5">The sequence shown here is derived from an EMBL/GenBank/DDBJ whole genome shotgun (WGS) entry which is preliminary data.</text>
</comment>
<dbReference type="CDD" id="cd04301">
    <property type="entry name" value="NAT_SF"/>
    <property type="match status" value="1"/>
</dbReference>
<feature type="domain" description="N-acetyltransferase" evidence="4">
    <location>
        <begin position="132"/>
        <end position="273"/>
    </location>
</feature>
<dbReference type="Proteomes" id="UP000283469">
    <property type="component" value="Unassembled WGS sequence"/>
</dbReference>
<dbReference type="OrthoDB" id="9798585at2"/>
<dbReference type="GO" id="GO:0016747">
    <property type="term" value="F:acyltransferase activity, transferring groups other than amino-acyl groups"/>
    <property type="evidence" value="ECO:0007669"/>
    <property type="project" value="InterPro"/>
</dbReference>
<organism evidence="5 6">
    <name type="scientific">Sphingobium terrigena</name>
    <dbReference type="NCBI Taxonomy" id="2304063"/>
    <lineage>
        <taxon>Bacteria</taxon>
        <taxon>Pseudomonadati</taxon>
        <taxon>Pseudomonadota</taxon>
        <taxon>Alphaproteobacteria</taxon>
        <taxon>Sphingomonadales</taxon>
        <taxon>Sphingomonadaceae</taxon>
        <taxon>Sphingobium</taxon>
    </lineage>
</organism>
<dbReference type="PROSITE" id="PS51186">
    <property type="entry name" value="GNAT"/>
    <property type="match status" value="1"/>
</dbReference>
<dbReference type="InterPro" id="IPR050832">
    <property type="entry name" value="Bact_Acetyltransf"/>
</dbReference>
<evidence type="ECO:0000259" key="4">
    <source>
        <dbReference type="PROSITE" id="PS51186"/>
    </source>
</evidence>
<evidence type="ECO:0000256" key="3">
    <source>
        <dbReference type="SAM" id="MobiDB-lite"/>
    </source>
</evidence>
<keyword evidence="2" id="KW-0012">Acyltransferase</keyword>
<keyword evidence="6" id="KW-1185">Reference proteome</keyword>
<accession>A0A418YQD0</accession>
<name>A0A418YQD0_9SPHN</name>
<evidence type="ECO:0000313" key="5">
    <source>
        <dbReference type="EMBL" id="RJG53681.1"/>
    </source>
</evidence>
<dbReference type="Pfam" id="PF00583">
    <property type="entry name" value="Acetyltransf_1"/>
    <property type="match status" value="1"/>
</dbReference>
<evidence type="ECO:0000313" key="6">
    <source>
        <dbReference type="Proteomes" id="UP000283469"/>
    </source>
</evidence>
<gene>
    <name evidence="5" type="ORF">D0Z70_15660</name>
</gene>
<evidence type="ECO:0000256" key="1">
    <source>
        <dbReference type="ARBA" id="ARBA00022679"/>
    </source>
</evidence>
<dbReference type="EMBL" id="QVRA01000014">
    <property type="protein sequence ID" value="RJG53681.1"/>
    <property type="molecule type" value="Genomic_DNA"/>
</dbReference>
<keyword evidence="1 5" id="KW-0808">Transferase</keyword>
<feature type="region of interest" description="Disordered" evidence="3">
    <location>
        <begin position="82"/>
        <end position="129"/>
    </location>
</feature>
<proteinExistence type="predicted"/>
<protein>
    <submittedName>
        <fullName evidence="5">GNAT family N-acetyltransferase</fullName>
    </submittedName>
</protein>
<dbReference type="SUPFAM" id="SSF55729">
    <property type="entry name" value="Acyl-CoA N-acyltransferases (Nat)"/>
    <property type="match status" value="1"/>
</dbReference>
<reference evidence="5 6" key="1">
    <citation type="submission" date="2018-08" db="EMBL/GenBank/DDBJ databases">
        <title>Sphingobium sp. EO9.</title>
        <authorList>
            <person name="Park Y."/>
            <person name="Kim K.H."/>
            <person name="Jeon C.O."/>
        </authorList>
    </citation>
    <scope>NUCLEOTIDE SEQUENCE [LARGE SCALE GENOMIC DNA]</scope>
    <source>
        <strain evidence="5 6">EO9</strain>
    </source>
</reference>
<evidence type="ECO:0000256" key="2">
    <source>
        <dbReference type="ARBA" id="ARBA00023315"/>
    </source>
</evidence>
<dbReference type="PANTHER" id="PTHR43877">
    <property type="entry name" value="AMINOALKYLPHOSPHONATE N-ACETYLTRANSFERASE-RELATED-RELATED"/>
    <property type="match status" value="1"/>
</dbReference>
<feature type="compositionally biased region" description="Low complexity" evidence="3">
    <location>
        <begin position="82"/>
        <end position="94"/>
    </location>
</feature>